<reference evidence="2" key="1">
    <citation type="journal article" date="2009" name="Environ. Microbiol.">
        <title>Contribution of mobile genetic elements to Desulfovibrio vulgaris genome plasticity.</title>
        <authorList>
            <person name="Walker C.B."/>
            <person name="Stolyar S."/>
            <person name="Chivian D."/>
            <person name="Pinel N."/>
            <person name="Gabster J.A."/>
            <person name="Dehal P.S."/>
            <person name="He Z."/>
            <person name="Yang Z.K."/>
            <person name="Yen H.C."/>
            <person name="Zhou J."/>
            <person name="Wall J.D."/>
            <person name="Hazen T.C."/>
            <person name="Arkin A.P."/>
            <person name="Stahl D.A."/>
        </authorList>
    </citation>
    <scope>NUCLEOTIDE SEQUENCE [LARGE SCALE GENOMIC DNA]</scope>
    <source>
        <strain evidence="2">DP4</strain>
    </source>
</reference>
<dbReference type="Proteomes" id="UP000009173">
    <property type="component" value="Chromosome"/>
</dbReference>
<dbReference type="KEGG" id="dvl:Dvul_1454"/>
<dbReference type="PANTHER" id="PTHR40266">
    <property type="entry name" value="TOXIN HIGB-1"/>
    <property type="match status" value="1"/>
</dbReference>
<gene>
    <name evidence="1" type="ordered locus">Dvul_1454</name>
</gene>
<dbReference type="AlphaFoldDB" id="A0A0H3A7K3"/>
<sequence>MAGKALLGCTLTRCNQNGYIASMIRSFAHKGLEDLFYDGTTKGVQQKHVRKLLDVLDLLDNAREVKDMGFPGSGLHQLKGNLNGHWAVKISGNWRMTFRFENGDAHVVNYQDYH</sequence>
<dbReference type="SUPFAM" id="SSF143011">
    <property type="entry name" value="RelE-like"/>
    <property type="match status" value="1"/>
</dbReference>
<dbReference type="EMBL" id="CP000527">
    <property type="protein sequence ID" value="ABM28472.1"/>
    <property type="molecule type" value="Genomic_DNA"/>
</dbReference>
<dbReference type="Pfam" id="PF05015">
    <property type="entry name" value="HigB-like_toxin"/>
    <property type="match status" value="1"/>
</dbReference>
<evidence type="ECO:0000313" key="2">
    <source>
        <dbReference type="Proteomes" id="UP000009173"/>
    </source>
</evidence>
<name>A0A0H3A7K3_NITV4</name>
<dbReference type="InterPro" id="IPR035093">
    <property type="entry name" value="RelE/ParE_toxin_dom_sf"/>
</dbReference>
<evidence type="ECO:0000313" key="1">
    <source>
        <dbReference type="EMBL" id="ABM28472.1"/>
    </source>
</evidence>
<dbReference type="HOGENOM" id="CLU_155111_0_0_7"/>
<dbReference type="PANTHER" id="PTHR40266:SF2">
    <property type="entry name" value="TOXIN HIGB-1"/>
    <property type="match status" value="1"/>
</dbReference>
<protein>
    <submittedName>
        <fullName evidence="1">Plasmid maintenance system killer</fullName>
    </submittedName>
</protein>
<dbReference type="Gene3D" id="3.30.2310.20">
    <property type="entry name" value="RelE-like"/>
    <property type="match status" value="1"/>
</dbReference>
<accession>A0A0H3A7K3</accession>
<proteinExistence type="predicted"/>
<dbReference type="InterPro" id="IPR007711">
    <property type="entry name" value="HigB-1"/>
</dbReference>
<organism evidence="1 2">
    <name type="scientific">Nitratidesulfovibrio vulgaris (strain DP4)</name>
    <name type="common">Desulfovibrio vulgaris</name>
    <dbReference type="NCBI Taxonomy" id="391774"/>
    <lineage>
        <taxon>Bacteria</taxon>
        <taxon>Pseudomonadati</taxon>
        <taxon>Thermodesulfobacteriota</taxon>
        <taxon>Desulfovibrionia</taxon>
        <taxon>Desulfovibrionales</taxon>
        <taxon>Desulfovibrionaceae</taxon>
        <taxon>Nitratidesulfovibrio</taxon>
    </lineage>
</organism>